<evidence type="ECO:0000256" key="18">
    <source>
        <dbReference type="ARBA" id="ARBA00022989"/>
    </source>
</evidence>
<evidence type="ECO:0000256" key="11">
    <source>
        <dbReference type="ARBA" id="ARBA00022676"/>
    </source>
</evidence>
<comment type="pathway">
    <text evidence="2">Cell wall biogenesis; peptidoglycan biosynthesis.</text>
</comment>
<dbReference type="NCBIfam" id="TIGR02074">
    <property type="entry name" value="PBP_1a_fam"/>
    <property type="match status" value="1"/>
</dbReference>
<dbReference type="InterPro" id="IPR012338">
    <property type="entry name" value="Beta-lactam/transpept-like"/>
</dbReference>
<evidence type="ECO:0000256" key="6">
    <source>
        <dbReference type="ARBA" id="ARBA00018638"/>
    </source>
</evidence>
<feature type="domain" description="Penicillin-binding protein transpeptidase" evidence="27">
    <location>
        <begin position="420"/>
        <end position="710"/>
    </location>
</feature>
<comment type="catalytic activity">
    <reaction evidence="25">
        <text>[GlcNAc-(1-&gt;4)-Mur2Ac(oyl-L-Ala-gamma-D-Glu-L-Lys-D-Ala-D-Ala)](n)-di-trans,octa-cis-undecaprenyl diphosphate + beta-D-GlcNAc-(1-&gt;4)-Mur2Ac(oyl-L-Ala-gamma-D-Glu-L-Lys-D-Ala-D-Ala)-di-trans,octa-cis-undecaprenyl diphosphate = [GlcNAc-(1-&gt;4)-Mur2Ac(oyl-L-Ala-gamma-D-Glu-L-Lys-D-Ala-D-Ala)](n+1)-di-trans,octa-cis-undecaprenyl diphosphate + di-trans,octa-cis-undecaprenyl diphosphate + H(+)</text>
        <dbReference type="Rhea" id="RHEA:23708"/>
        <dbReference type="Rhea" id="RHEA-COMP:9602"/>
        <dbReference type="Rhea" id="RHEA-COMP:9603"/>
        <dbReference type="ChEBI" id="CHEBI:15378"/>
        <dbReference type="ChEBI" id="CHEBI:58405"/>
        <dbReference type="ChEBI" id="CHEBI:60033"/>
        <dbReference type="ChEBI" id="CHEBI:78435"/>
        <dbReference type="EC" id="2.4.99.28"/>
    </reaction>
</comment>
<keyword evidence="20" id="KW-0046">Antibiotic resistance</keyword>
<keyword evidence="7" id="KW-1003">Cell membrane</keyword>
<protein>
    <recommendedName>
        <fullName evidence="6">Penicillin-binding protein 1A</fullName>
        <ecNumber evidence="24">2.4.99.28</ecNumber>
        <ecNumber evidence="5">3.4.16.4</ecNumber>
    </recommendedName>
</protein>
<evidence type="ECO:0000256" key="9">
    <source>
        <dbReference type="ARBA" id="ARBA00022645"/>
    </source>
</evidence>
<keyword evidence="10" id="KW-0645">Protease</keyword>
<dbReference type="InterPro" id="IPR050396">
    <property type="entry name" value="Glycosyltr_51/Transpeptidase"/>
</dbReference>
<keyword evidence="14 30" id="KW-0378">Hydrolase</keyword>
<keyword evidence="22" id="KW-0961">Cell wall biogenesis/degradation</keyword>
<dbReference type="SUPFAM" id="SSF53955">
    <property type="entry name" value="Lysozyme-like"/>
    <property type="match status" value="1"/>
</dbReference>
<dbReference type="InterPro" id="IPR001460">
    <property type="entry name" value="PCN-bd_Tpept"/>
</dbReference>
<comment type="subcellular location">
    <subcellularLocation>
        <location evidence="1">Cell inner membrane</location>
        <topology evidence="1">Single-pass type II membrane protein</topology>
    </subcellularLocation>
</comment>
<sequence length="804" mass="89027">MRRRWRWLTYAALALLAALLLFWLLFARGLPDAKSLLDYEPPLPTVVRDIAGEPIYSFARERRVQLQYSDFPPVLINAYLSAEDKTFFSHHGLDFPGLFRAAAQGIMSGQTPRGTSTITQQVAKNLLVGNEVSYSRKLKEAILAWRMESVLTKQQILELYLNQIFLGRNAYGVQAAARAYYDKDVADLTLPEAAYLAILPKGPANYRPEVHMERALERRNWVLGEMLKNGFINRAQHDAAVREPLGTVQQRGSGYSNVGGYYIEEIRRRLIAEFGESAEDGPNSVYAGGLWVRSPISPFMQDHAARALREGLLRYDSGKGWSGPIAKVDVDRWQSELAVSNIDVDYADWTVAVVLSKSGTSAEIGLRDGSTSTLSRSLAMLVDRRTGQPTFDSLKPGDIIAVKPEGNGYALRNIPGVSGGMMIEDVHTGRVYAMQGGFDARLSSYNRVTQAMRQPGSTIKPFVYASALDNGMTPATIIVDGPFCVWQGGNLGQKCFRNFSGGGGGAQTMRWGIEQSRNLMTVRTASQTGMERVVRTIKNMGIGDYQPYLAFALGAGETTVERMVNAYAMLANHGRQLTPKVMDYVQDRSGKVIWPLNWRPCQDCNRADWDGKPMPRFPQAGRPVMNPMTAYQMVHITEGVIQRGTATSLRDLDRPLFGKTGTTNGPTNVWFVGGSPDIVAGVYLGYDQPRNMGGYAQGGTLAAPIWKAAMAPILKDMPKTPFVAPTGVRMVRIDRRSGRRVYGGWPSDDPRSAIIWEAFKPETEPRISMRRDELAERAKEDSRTGGNARRDVSRDFAGEQGGIY</sequence>
<dbReference type="Pfam" id="PF00912">
    <property type="entry name" value="Transgly"/>
    <property type="match status" value="1"/>
</dbReference>
<feature type="domain" description="Glycosyl transferase family 51" evidence="28">
    <location>
        <begin position="52"/>
        <end position="226"/>
    </location>
</feature>
<evidence type="ECO:0000313" key="30">
    <source>
        <dbReference type="EMBL" id="MBB5987679.1"/>
    </source>
</evidence>
<dbReference type="InterPro" id="IPR012340">
    <property type="entry name" value="NA-bd_OB-fold"/>
</dbReference>
<dbReference type="GO" id="GO:0016787">
    <property type="term" value="F:hydrolase activity"/>
    <property type="evidence" value="ECO:0007669"/>
    <property type="project" value="UniProtKB-KW"/>
</dbReference>
<evidence type="ECO:0000256" key="17">
    <source>
        <dbReference type="ARBA" id="ARBA00022984"/>
    </source>
</evidence>
<dbReference type="InterPro" id="IPR023346">
    <property type="entry name" value="Lysozyme-like_dom_sf"/>
</dbReference>
<comment type="similarity">
    <text evidence="4">In the N-terminal section; belongs to the glycosyltransferase 51 family.</text>
</comment>
<feature type="region of interest" description="Disordered" evidence="26">
    <location>
        <begin position="766"/>
        <end position="804"/>
    </location>
</feature>
<evidence type="ECO:0000256" key="5">
    <source>
        <dbReference type="ARBA" id="ARBA00012448"/>
    </source>
</evidence>
<evidence type="ECO:0000256" key="8">
    <source>
        <dbReference type="ARBA" id="ARBA00022519"/>
    </source>
</evidence>
<keyword evidence="18" id="KW-1133">Transmembrane helix</keyword>
<dbReference type="InterPro" id="IPR001264">
    <property type="entry name" value="Glyco_trans_51"/>
</dbReference>
<evidence type="ECO:0000256" key="4">
    <source>
        <dbReference type="ARBA" id="ARBA00007739"/>
    </source>
</evidence>
<organism evidence="30 31">
    <name type="scientific">Sphingobium lignivorans</name>
    <dbReference type="NCBI Taxonomy" id="2735886"/>
    <lineage>
        <taxon>Bacteria</taxon>
        <taxon>Pseudomonadati</taxon>
        <taxon>Pseudomonadota</taxon>
        <taxon>Alphaproteobacteria</taxon>
        <taxon>Sphingomonadales</taxon>
        <taxon>Sphingomonadaceae</taxon>
        <taxon>Sphingobium</taxon>
    </lineage>
</organism>
<accession>A0ABR6NK74</accession>
<evidence type="ECO:0000256" key="14">
    <source>
        <dbReference type="ARBA" id="ARBA00022801"/>
    </source>
</evidence>
<evidence type="ECO:0000256" key="15">
    <source>
        <dbReference type="ARBA" id="ARBA00022960"/>
    </source>
</evidence>
<feature type="domain" description="Penicillin-binding protein OB-like" evidence="29">
    <location>
        <begin position="321"/>
        <end position="417"/>
    </location>
</feature>
<dbReference type="InterPro" id="IPR031376">
    <property type="entry name" value="PCB_OB"/>
</dbReference>
<comment type="caution">
    <text evidence="30">The sequence shown here is derived from an EMBL/GenBank/DDBJ whole genome shotgun (WGS) entry which is preliminary data.</text>
</comment>
<evidence type="ECO:0000256" key="25">
    <source>
        <dbReference type="ARBA" id="ARBA00049902"/>
    </source>
</evidence>
<dbReference type="Pfam" id="PF00905">
    <property type="entry name" value="Transpeptidase"/>
    <property type="match status" value="1"/>
</dbReference>
<keyword evidence="31" id="KW-1185">Reference proteome</keyword>
<keyword evidence="8" id="KW-0997">Cell inner membrane</keyword>
<comment type="catalytic activity">
    <reaction evidence="23">
        <text>Preferential cleavage: (Ac)2-L-Lys-D-Ala-|-D-Ala. Also transpeptidation of peptidyl-alanyl moieties that are N-acyl substituents of D-alanine.</text>
        <dbReference type="EC" id="3.4.16.4"/>
    </reaction>
</comment>
<comment type="similarity">
    <text evidence="3">In the C-terminal section; belongs to the transpeptidase family.</text>
</comment>
<dbReference type="EMBL" id="JACHKA010000001">
    <property type="protein sequence ID" value="MBB5987679.1"/>
    <property type="molecule type" value="Genomic_DNA"/>
</dbReference>
<evidence type="ECO:0000256" key="13">
    <source>
        <dbReference type="ARBA" id="ARBA00022692"/>
    </source>
</evidence>
<feature type="compositionally biased region" description="Basic and acidic residues" evidence="26">
    <location>
        <begin position="766"/>
        <end position="797"/>
    </location>
</feature>
<evidence type="ECO:0000256" key="21">
    <source>
        <dbReference type="ARBA" id="ARBA00023268"/>
    </source>
</evidence>
<keyword evidence="11 30" id="KW-0328">Glycosyltransferase</keyword>
<evidence type="ECO:0000256" key="26">
    <source>
        <dbReference type="SAM" id="MobiDB-lite"/>
    </source>
</evidence>
<reference evidence="30 31" key="1">
    <citation type="submission" date="2020-08" db="EMBL/GenBank/DDBJ databases">
        <title>Exploring microbial biodiversity for novel pathways involved in the catabolism of aromatic compounds derived from lignin.</title>
        <authorList>
            <person name="Elkins J."/>
        </authorList>
    </citation>
    <scope>NUCLEOTIDE SEQUENCE [LARGE SCALE GENOMIC DNA]</scope>
    <source>
        <strain evidence="30 31">B1D3A</strain>
    </source>
</reference>
<evidence type="ECO:0000259" key="29">
    <source>
        <dbReference type="Pfam" id="PF17092"/>
    </source>
</evidence>
<dbReference type="EC" id="2.4.99.28" evidence="24"/>
<evidence type="ECO:0000256" key="3">
    <source>
        <dbReference type="ARBA" id="ARBA00007090"/>
    </source>
</evidence>
<keyword evidence="16" id="KW-0735">Signal-anchor</keyword>
<dbReference type="InterPro" id="IPR036950">
    <property type="entry name" value="PBP_transglycosylase"/>
</dbReference>
<dbReference type="Proteomes" id="UP001138540">
    <property type="component" value="Unassembled WGS sequence"/>
</dbReference>
<keyword evidence="9" id="KW-0121">Carboxypeptidase</keyword>
<dbReference type="Gene3D" id="2.40.50.140">
    <property type="entry name" value="Nucleic acid-binding proteins"/>
    <property type="match status" value="1"/>
</dbReference>
<evidence type="ECO:0000256" key="16">
    <source>
        <dbReference type="ARBA" id="ARBA00022968"/>
    </source>
</evidence>
<dbReference type="SUPFAM" id="SSF56601">
    <property type="entry name" value="beta-lactamase/transpeptidase-like"/>
    <property type="match status" value="1"/>
</dbReference>
<evidence type="ECO:0000256" key="12">
    <source>
        <dbReference type="ARBA" id="ARBA00022679"/>
    </source>
</evidence>
<evidence type="ECO:0000256" key="7">
    <source>
        <dbReference type="ARBA" id="ARBA00022475"/>
    </source>
</evidence>
<keyword evidence="17" id="KW-0573">Peptidoglycan synthesis</keyword>
<keyword evidence="19" id="KW-0472">Membrane</keyword>
<keyword evidence="12 30" id="KW-0808">Transferase</keyword>
<dbReference type="Gene3D" id="1.10.3810.10">
    <property type="entry name" value="Biosynthetic peptidoglycan transglycosylase-like"/>
    <property type="match status" value="1"/>
</dbReference>
<evidence type="ECO:0000256" key="1">
    <source>
        <dbReference type="ARBA" id="ARBA00004249"/>
    </source>
</evidence>
<gene>
    <name evidence="30" type="ORF">HNP60_003653</name>
</gene>
<evidence type="ECO:0000256" key="19">
    <source>
        <dbReference type="ARBA" id="ARBA00023136"/>
    </source>
</evidence>
<evidence type="ECO:0000256" key="10">
    <source>
        <dbReference type="ARBA" id="ARBA00022670"/>
    </source>
</evidence>
<name>A0ABR6NK74_9SPHN</name>
<evidence type="ECO:0000259" key="28">
    <source>
        <dbReference type="Pfam" id="PF00912"/>
    </source>
</evidence>
<evidence type="ECO:0000313" key="31">
    <source>
        <dbReference type="Proteomes" id="UP001138540"/>
    </source>
</evidence>
<evidence type="ECO:0000256" key="24">
    <source>
        <dbReference type="ARBA" id="ARBA00044770"/>
    </source>
</evidence>
<evidence type="ECO:0000256" key="20">
    <source>
        <dbReference type="ARBA" id="ARBA00023251"/>
    </source>
</evidence>
<keyword evidence="13" id="KW-0812">Transmembrane</keyword>
<dbReference type="PANTHER" id="PTHR32282">
    <property type="entry name" value="BINDING PROTEIN TRANSPEPTIDASE, PUTATIVE-RELATED"/>
    <property type="match status" value="1"/>
</dbReference>
<keyword evidence="21" id="KW-0511">Multifunctional enzyme</keyword>
<dbReference type="Gene3D" id="3.40.710.10">
    <property type="entry name" value="DD-peptidase/beta-lactamase superfamily"/>
    <property type="match status" value="1"/>
</dbReference>
<evidence type="ECO:0000259" key="27">
    <source>
        <dbReference type="Pfam" id="PF00905"/>
    </source>
</evidence>
<dbReference type="GO" id="GO:0016757">
    <property type="term" value="F:glycosyltransferase activity"/>
    <property type="evidence" value="ECO:0007669"/>
    <property type="project" value="UniProtKB-KW"/>
</dbReference>
<keyword evidence="15" id="KW-0133">Cell shape</keyword>
<evidence type="ECO:0000256" key="2">
    <source>
        <dbReference type="ARBA" id="ARBA00004752"/>
    </source>
</evidence>
<evidence type="ECO:0000256" key="23">
    <source>
        <dbReference type="ARBA" id="ARBA00034000"/>
    </source>
</evidence>
<dbReference type="PANTHER" id="PTHR32282:SF27">
    <property type="entry name" value="PENICILLIN-BINDING PROTEIN 1A"/>
    <property type="match status" value="1"/>
</dbReference>
<dbReference type="EC" id="3.4.16.4" evidence="5"/>
<dbReference type="Pfam" id="PF17092">
    <property type="entry name" value="PCB_OB"/>
    <property type="match status" value="1"/>
</dbReference>
<proteinExistence type="inferred from homology"/>
<evidence type="ECO:0000256" key="22">
    <source>
        <dbReference type="ARBA" id="ARBA00023316"/>
    </source>
</evidence>